<proteinExistence type="predicted"/>
<evidence type="ECO:0000256" key="1">
    <source>
        <dbReference type="SAM" id="MobiDB-lite"/>
    </source>
</evidence>
<evidence type="ECO:0000313" key="3">
    <source>
        <dbReference type="EMBL" id="QDT71579.1"/>
    </source>
</evidence>
<dbReference type="EMBL" id="CP036339">
    <property type="protein sequence ID" value="QDT71579.1"/>
    <property type="molecule type" value="Genomic_DNA"/>
</dbReference>
<evidence type="ECO:0008006" key="5">
    <source>
        <dbReference type="Google" id="ProtNLM"/>
    </source>
</evidence>
<dbReference type="KEGG" id="llh:I41_07390"/>
<feature type="chain" id="PRO_5021861910" description="PEP-CTERM protein-sorting domain-containing protein" evidence="2">
    <location>
        <begin position="24"/>
        <end position="274"/>
    </location>
</feature>
<sequence precursor="true">MKIRLFSLVALLVACVTPSLARAAIVTLDASKDGSIFQNNVNNSSGAANGLIVGTNAQSSPRRAAIAFDVASALPAGAVIQNVQLNLVLGGVAGGGGGGGGPANVTIGLHRLAANWGEGAAQQQTPPTDGLGGQGQGVAAGAGDVTWSSNFHGSSLWATPGGDFTAIASASALIDALVGGTKSWSSTAELVSDVQNWFDNPSSNFGWMLINEDEATANTGRTFYSSDVATAALRPQLEITYEVIPEPSTLLLGVTAGLVSLVIPGRLARRESRG</sequence>
<reference evidence="3 4" key="1">
    <citation type="submission" date="2019-02" db="EMBL/GenBank/DDBJ databases">
        <title>Deep-cultivation of Planctomycetes and their phenomic and genomic characterization uncovers novel biology.</title>
        <authorList>
            <person name="Wiegand S."/>
            <person name="Jogler M."/>
            <person name="Boedeker C."/>
            <person name="Pinto D."/>
            <person name="Vollmers J."/>
            <person name="Rivas-Marin E."/>
            <person name="Kohn T."/>
            <person name="Peeters S.H."/>
            <person name="Heuer A."/>
            <person name="Rast P."/>
            <person name="Oberbeckmann S."/>
            <person name="Bunk B."/>
            <person name="Jeske O."/>
            <person name="Meyerdierks A."/>
            <person name="Storesund J.E."/>
            <person name="Kallscheuer N."/>
            <person name="Luecker S."/>
            <person name="Lage O.M."/>
            <person name="Pohl T."/>
            <person name="Merkel B.J."/>
            <person name="Hornburger P."/>
            <person name="Mueller R.-W."/>
            <person name="Bruemmer F."/>
            <person name="Labrenz M."/>
            <person name="Spormann A.M."/>
            <person name="Op den Camp H."/>
            <person name="Overmann J."/>
            <person name="Amann R."/>
            <person name="Jetten M.S.M."/>
            <person name="Mascher T."/>
            <person name="Medema M.H."/>
            <person name="Devos D.P."/>
            <person name="Kaster A.-K."/>
            <person name="Ovreas L."/>
            <person name="Rohde M."/>
            <person name="Galperin M.Y."/>
            <person name="Jogler C."/>
        </authorList>
    </citation>
    <scope>NUCLEOTIDE SEQUENCE [LARGE SCALE GENOMIC DNA]</scope>
    <source>
        <strain evidence="3 4">I41</strain>
    </source>
</reference>
<dbReference type="NCBIfam" id="NF033679">
    <property type="entry name" value="DNRLRE_dom"/>
    <property type="match status" value="1"/>
</dbReference>
<keyword evidence="2" id="KW-0732">Signal</keyword>
<evidence type="ECO:0000313" key="4">
    <source>
        <dbReference type="Proteomes" id="UP000317909"/>
    </source>
</evidence>
<keyword evidence="4" id="KW-1185">Reference proteome</keyword>
<evidence type="ECO:0000256" key="2">
    <source>
        <dbReference type="SAM" id="SignalP"/>
    </source>
</evidence>
<gene>
    <name evidence="3" type="ORF">I41_07390</name>
</gene>
<name>A0A517TT81_9BACT</name>
<protein>
    <recommendedName>
        <fullName evidence="5">PEP-CTERM protein-sorting domain-containing protein</fullName>
    </recommendedName>
</protein>
<organism evidence="3 4">
    <name type="scientific">Lacipirellula limnantheis</name>
    <dbReference type="NCBI Taxonomy" id="2528024"/>
    <lineage>
        <taxon>Bacteria</taxon>
        <taxon>Pseudomonadati</taxon>
        <taxon>Planctomycetota</taxon>
        <taxon>Planctomycetia</taxon>
        <taxon>Pirellulales</taxon>
        <taxon>Lacipirellulaceae</taxon>
        <taxon>Lacipirellula</taxon>
    </lineage>
</organism>
<feature type="region of interest" description="Disordered" evidence="1">
    <location>
        <begin position="118"/>
        <end position="139"/>
    </location>
</feature>
<feature type="signal peptide" evidence="2">
    <location>
        <begin position="1"/>
        <end position="23"/>
    </location>
</feature>
<feature type="compositionally biased region" description="Gly residues" evidence="1">
    <location>
        <begin position="130"/>
        <end position="139"/>
    </location>
</feature>
<dbReference type="AlphaFoldDB" id="A0A517TT81"/>
<accession>A0A517TT81</accession>
<dbReference type="Proteomes" id="UP000317909">
    <property type="component" value="Chromosome"/>
</dbReference>
<dbReference type="PROSITE" id="PS51257">
    <property type="entry name" value="PROKAR_LIPOPROTEIN"/>
    <property type="match status" value="1"/>
</dbReference>
<dbReference type="RefSeq" id="WP_145430961.1">
    <property type="nucleotide sequence ID" value="NZ_CP036339.1"/>
</dbReference>
<dbReference type="OrthoDB" id="284134at2"/>